<gene>
    <name evidence="1" type="primary">Cntnap1</name>
</gene>
<organism evidence="1">
    <name type="scientific">Phallusia mammillata</name>
    <dbReference type="NCBI Taxonomy" id="59560"/>
    <lineage>
        <taxon>Eukaryota</taxon>
        <taxon>Metazoa</taxon>
        <taxon>Chordata</taxon>
        <taxon>Tunicata</taxon>
        <taxon>Ascidiacea</taxon>
        <taxon>Phlebobranchia</taxon>
        <taxon>Ascidiidae</taxon>
        <taxon>Phallusia</taxon>
    </lineage>
</organism>
<dbReference type="EMBL" id="LR784067">
    <property type="protein sequence ID" value="CAB3232455.1"/>
    <property type="molecule type" value="mRNA"/>
</dbReference>
<evidence type="ECO:0000313" key="1">
    <source>
        <dbReference type="EMBL" id="CAB3232455.1"/>
    </source>
</evidence>
<proteinExistence type="evidence at transcript level"/>
<accession>A0A6F9D9V6</accession>
<sequence length="140" mass="16962">MLSLHSISQVYQYINNRKILFRYFQSLHAWSRTHHHYRPTHHWWAHRPHGHHLRPTHHWSRASHHWPTHWHGSHRAIWSHHGWWNSCSRSKGVVGNLSFLECLCCFVNKLLCLFFHPSLIVGPHIFLVFAPRAVCFPHRW</sequence>
<name>A0A6F9D9V6_9ASCI</name>
<reference evidence="1" key="1">
    <citation type="submission" date="2020-04" db="EMBL/GenBank/DDBJ databases">
        <authorList>
            <person name="Neveu A P."/>
        </authorList>
    </citation>
    <scope>NUCLEOTIDE SEQUENCE</scope>
    <source>
        <tissue evidence="1">Whole embryo</tissue>
    </source>
</reference>
<protein>
    <submittedName>
        <fullName evidence="1">Contactin-associated protein 1-like</fullName>
    </submittedName>
</protein>
<dbReference type="AlphaFoldDB" id="A0A6F9D9V6"/>